<dbReference type="InterPro" id="IPR008918">
    <property type="entry name" value="HhH2"/>
</dbReference>
<evidence type="ECO:0000259" key="18">
    <source>
        <dbReference type="SMART" id="SM00475"/>
    </source>
</evidence>
<dbReference type="CDD" id="cd06139">
    <property type="entry name" value="DNA_polA_I_Ecoli_like_exo"/>
    <property type="match status" value="1"/>
</dbReference>
<dbReference type="CDD" id="cd09898">
    <property type="entry name" value="H3TH_53EXO"/>
    <property type="match status" value="1"/>
</dbReference>
<dbReference type="CDD" id="cd09859">
    <property type="entry name" value="PIN_53EXO"/>
    <property type="match status" value="1"/>
</dbReference>
<keyword evidence="10 16" id="KW-0269">Exonuclease</keyword>
<comment type="caution">
    <text evidence="20">The sequence shown here is derived from an EMBL/GenBank/DDBJ whole genome shotgun (WGS) entry which is preliminary data.</text>
</comment>
<evidence type="ECO:0000256" key="7">
    <source>
        <dbReference type="ARBA" id="ARBA00022722"/>
    </source>
</evidence>
<dbReference type="SMART" id="SM00279">
    <property type="entry name" value="HhH2"/>
    <property type="match status" value="1"/>
</dbReference>
<dbReference type="Gene3D" id="1.20.1060.10">
    <property type="entry name" value="Taq DNA Polymerase, Chain T, domain 4"/>
    <property type="match status" value="1"/>
</dbReference>
<dbReference type="InterPro" id="IPR001098">
    <property type="entry name" value="DNA-dir_DNA_pol_A_palm_dom"/>
</dbReference>
<dbReference type="EC" id="2.7.7.7" evidence="2 15"/>
<dbReference type="PANTHER" id="PTHR10133">
    <property type="entry name" value="DNA POLYMERASE I"/>
    <property type="match status" value="1"/>
</dbReference>
<keyword evidence="5 16" id="KW-0548">Nucleotidyltransferase</keyword>
<comment type="catalytic activity">
    <reaction evidence="14 16">
        <text>DNA(n) + a 2'-deoxyribonucleoside 5'-triphosphate = DNA(n+1) + diphosphate</text>
        <dbReference type="Rhea" id="RHEA:22508"/>
        <dbReference type="Rhea" id="RHEA-COMP:17339"/>
        <dbReference type="Rhea" id="RHEA-COMP:17340"/>
        <dbReference type="ChEBI" id="CHEBI:33019"/>
        <dbReference type="ChEBI" id="CHEBI:61560"/>
        <dbReference type="ChEBI" id="CHEBI:173112"/>
        <dbReference type="EC" id="2.7.7.7"/>
    </reaction>
</comment>
<keyword evidence="8 16" id="KW-0227">DNA damage</keyword>
<dbReference type="NCBIfam" id="NF004397">
    <property type="entry name" value="PRK05755.1"/>
    <property type="match status" value="1"/>
</dbReference>
<dbReference type="FunFam" id="1.20.1060.10:FF:000001">
    <property type="entry name" value="DNA polymerase I"/>
    <property type="match status" value="1"/>
</dbReference>
<dbReference type="InterPro" id="IPR019760">
    <property type="entry name" value="DNA-dir_DNA_pol_A_CS"/>
</dbReference>
<keyword evidence="7" id="KW-0540">Nuclease</keyword>
<dbReference type="PROSITE" id="PS00447">
    <property type="entry name" value="DNA_POLYMERASE_A"/>
    <property type="match status" value="1"/>
</dbReference>
<evidence type="ECO:0000256" key="9">
    <source>
        <dbReference type="ARBA" id="ARBA00022801"/>
    </source>
</evidence>
<keyword evidence="6 16" id="KW-0235">DNA replication</keyword>
<dbReference type="InterPro" id="IPR029060">
    <property type="entry name" value="PIN-like_dom_sf"/>
</dbReference>
<evidence type="ECO:0000313" key="20">
    <source>
        <dbReference type="EMBL" id="PWJ44841.1"/>
    </source>
</evidence>
<feature type="domain" description="3'-5' exonuclease" evidence="17">
    <location>
        <begin position="343"/>
        <end position="524"/>
    </location>
</feature>
<evidence type="ECO:0000256" key="1">
    <source>
        <dbReference type="ARBA" id="ARBA00007705"/>
    </source>
</evidence>
<dbReference type="InterPro" id="IPR002298">
    <property type="entry name" value="DNA_polymerase_A"/>
</dbReference>
<dbReference type="PRINTS" id="PR00868">
    <property type="entry name" value="DNAPOLI"/>
</dbReference>
<name>A0A315ZH54_SEDFL</name>
<dbReference type="SUPFAM" id="SSF47807">
    <property type="entry name" value="5' to 3' exonuclease, C-terminal subdomain"/>
    <property type="match status" value="1"/>
</dbReference>
<dbReference type="GO" id="GO:0008409">
    <property type="term" value="F:5'-3' exonuclease activity"/>
    <property type="evidence" value="ECO:0007669"/>
    <property type="project" value="UniProtKB-UniRule"/>
</dbReference>
<protein>
    <recommendedName>
        <fullName evidence="3 15">DNA polymerase I</fullName>
        <ecNumber evidence="2 15">2.7.7.7</ecNumber>
    </recommendedName>
</protein>
<dbReference type="GO" id="GO:0003677">
    <property type="term" value="F:DNA binding"/>
    <property type="evidence" value="ECO:0007669"/>
    <property type="project" value="UniProtKB-UniRule"/>
</dbReference>
<dbReference type="Pfam" id="PF01612">
    <property type="entry name" value="DNA_pol_A_exo1"/>
    <property type="match status" value="1"/>
</dbReference>
<organism evidence="20 21">
    <name type="scientific">Sediminitomix flava</name>
    <dbReference type="NCBI Taxonomy" id="379075"/>
    <lineage>
        <taxon>Bacteria</taxon>
        <taxon>Pseudomonadati</taxon>
        <taxon>Bacteroidota</taxon>
        <taxon>Cytophagia</taxon>
        <taxon>Cytophagales</taxon>
        <taxon>Flammeovirgaceae</taxon>
        <taxon>Sediminitomix</taxon>
    </lineage>
</organism>
<keyword evidence="9 16" id="KW-0378">Hydrolase</keyword>
<reference evidence="20 21" key="1">
    <citation type="submission" date="2018-03" db="EMBL/GenBank/DDBJ databases">
        <title>Genomic Encyclopedia of Archaeal and Bacterial Type Strains, Phase II (KMG-II): from individual species to whole genera.</title>
        <authorList>
            <person name="Goeker M."/>
        </authorList>
    </citation>
    <scope>NUCLEOTIDE SEQUENCE [LARGE SCALE GENOMIC DNA]</scope>
    <source>
        <strain evidence="20 21">DSM 28229</strain>
    </source>
</reference>
<dbReference type="EMBL" id="QGDO01000001">
    <property type="protein sequence ID" value="PWJ44841.1"/>
    <property type="molecule type" value="Genomic_DNA"/>
</dbReference>
<dbReference type="SMART" id="SM00474">
    <property type="entry name" value="35EXOc"/>
    <property type="match status" value="1"/>
</dbReference>
<evidence type="ECO:0000256" key="15">
    <source>
        <dbReference type="NCBIfam" id="TIGR00593"/>
    </source>
</evidence>
<evidence type="ECO:0000256" key="2">
    <source>
        <dbReference type="ARBA" id="ARBA00012417"/>
    </source>
</evidence>
<dbReference type="CDD" id="cd08637">
    <property type="entry name" value="DNA_pol_A_pol_I_C"/>
    <property type="match status" value="1"/>
</dbReference>
<dbReference type="SUPFAM" id="SSF53098">
    <property type="entry name" value="Ribonuclease H-like"/>
    <property type="match status" value="1"/>
</dbReference>
<dbReference type="GO" id="GO:0006302">
    <property type="term" value="P:double-strand break repair"/>
    <property type="evidence" value="ECO:0007669"/>
    <property type="project" value="TreeGrafter"/>
</dbReference>
<evidence type="ECO:0000256" key="14">
    <source>
        <dbReference type="ARBA" id="ARBA00049244"/>
    </source>
</evidence>
<feature type="domain" description="5'-3' exonuclease" evidence="18">
    <location>
        <begin position="3"/>
        <end position="267"/>
    </location>
</feature>
<dbReference type="FunFam" id="1.10.150.20:FF:000003">
    <property type="entry name" value="DNA polymerase I"/>
    <property type="match status" value="1"/>
</dbReference>
<evidence type="ECO:0000256" key="13">
    <source>
        <dbReference type="ARBA" id="ARBA00023204"/>
    </source>
</evidence>
<dbReference type="InterPro" id="IPR043502">
    <property type="entry name" value="DNA/RNA_pol_sf"/>
</dbReference>
<evidence type="ECO:0000256" key="4">
    <source>
        <dbReference type="ARBA" id="ARBA00022679"/>
    </source>
</evidence>
<evidence type="ECO:0000259" key="17">
    <source>
        <dbReference type="SMART" id="SM00474"/>
    </source>
</evidence>
<proteinExistence type="inferred from homology"/>
<evidence type="ECO:0000256" key="5">
    <source>
        <dbReference type="ARBA" id="ARBA00022695"/>
    </source>
</evidence>
<keyword evidence="12 16" id="KW-0238">DNA-binding</keyword>
<dbReference type="GO" id="GO:0008408">
    <property type="term" value="F:3'-5' exonuclease activity"/>
    <property type="evidence" value="ECO:0007669"/>
    <property type="project" value="UniProtKB-UniRule"/>
</dbReference>
<evidence type="ECO:0000256" key="3">
    <source>
        <dbReference type="ARBA" id="ARBA00020311"/>
    </source>
</evidence>
<keyword evidence="4 16" id="KW-0808">Transferase</keyword>
<dbReference type="InterPro" id="IPR018320">
    <property type="entry name" value="DNA_polymerase_1"/>
</dbReference>
<evidence type="ECO:0000256" key="8">
    <source>
        <dbReference type="ARBA" id="ARBA00022763"/>
    </source>
</evidence>
<dbReference type="Pfam" id="PF02739">
    <property type="entry name" value="5_3_exonuc_N"/>
    <property type="match status" value="1"/>
</dbReference>
<dbReference type="InterPro" id="IPR012337">
    <property type="entry name" value="RNaseH-like_sf"/>
</dbReference>
<dbReference type="InterPro" id="IPR036279">
    <property type="entry name" value="5-3_exonuclease_C_sf"/>
</dbReference>
<evidence type="ECO:0000313" key="21">
    <source>
        <dbReference type="Proteomes" id="UP000245535"/>
    </source>
</evidence>
<dbReference type="InterPro" id="IPR002421">
    <property type="entry name" value="5-3_exonuclease"/>
</dbReference>
<evidence type="ECO:0000256" key="10">
    <source>
        <dbReference type="ARBA" id="ARBA00022839"/>
    </source>
</evidence>
<dbReference type="Gene3D" id="3.40.50.1010">
    <property type="entry name" value="5'-nuclease"/>
    <property type="match status" value="1"/>
</dbReference>
<dbReference type="Gene3D" id="3.30.420.10">
    <property type="entry name" value="Ribonuclease H-like superfamily/Ribonuclease H"/>
    <property type="match status" value="1"/>
</dbReference>
<dbReference type="AlphaFoldDB" id="A0A315ZH54"/>
<dbReference type="InterPro" id="IPR020046">
    <property type="entry name" value="5-3_exonucl_a-hlix_arch_N"/>
</dbReference>
<dbReference type="Gene3D" id="1.10.150.20">
    <property type="entry name" value="5' to 3' exonuclease, C-terminal subdomain"/>
    <property type="match status" value="2"/>
</dbReference>
<evidence type="ECO:0000256" key="6">
    <source>
        <dbReference type="ARBA" id="ARBA00022705"/>
    </source>
</evidence>
<dbReference type="SMART" id="SM00482">
    <property type="entry name" value="POLAc"/>
    <property type="match status" value="1"/>
</dbReference>
<keyword evidence="21" id="KW-1185">Reference proteome</keyword>
<dbReference type="Gene3D" id="3.30.70.370">
    <property type="match status" value="1"/>
</dbReference>
<dbReference type="PANTHER" id="PTHR10133:SF27">
    <property type="entry name" value="DNA POLYMERASE NU"/>
    <property type="match status" value="1"/>
</dbReference>
<dbReference type="Proteomes" id="UP000245535">
    <property type="component" value="Unassembled WGS sequence"/>
</dbReference>
<dbReference type="GO" id="GO:0003887">
    <property type="term" value="F:DNA-directed DNA polymerase activity"/>
    <property type="evidence" value="ECO:0007669"/>
    <property type="project" value="UniProtKB-UniRule"/>
</dbReference>
<evidence type="ECO:0000256" key="12">
    <source>
        <dbReference type="ARBA" id="ARBA00023125"/>
    </source>
</evidence>
<dbReference type="OrthoDB" id="9806424at2"/>
<dbReference type="InterPro" id="IPR020045">
    <property type="entry name" value="DNA_polI_H3TH"/>
</dbReference>
<keyword evidence="11 16" id="KW-0239">DNA-directed DNA polymerase</keyword>
<dbReference type="SMART" id="SM00475">
    <property type="entry name" value="53EXOc"/>
    <property type="match status" value="1"/>
</dbReference>
<comment type="similarity">
    <text evidence="1 16">Belongs to the DNA polymerase type-A family.</text>
</comment>
<dbReference type="NCBIfam" id="TIGR00593">
    <property type="entry name" value="pola"/>
    <property type="match status" value="1"/>
</dbReference>
<dbReference type="SUPFAM" id="SSF88723">
    <property type="entry name" value="PIN domain-like"/>
    <property type="match status" value="1"/>
</dbReference>
<sequence length="938" mass="106576">MSEKNTLYLLDGMALIFRAHFALSKNPRINSKGMNTSAAMGFTNSLWEILNKYKPSHIGVAFDLSGPTFRHEIFPEYKAHRDETPEDISIAIPIVKQIVEAFNIPILSKQGFEADDVIGTIAKKAARTDEFEVFMVTPDKDYAQLVEEHIFQYKPAYMGNGVDILGVEEIKKKFDIDRVDQVVDFLGLQGDSADNIPGVPGVGPKTAVKLLKAYDTVEGILEHVHELKGKQKERFEENKEQALMSKELAKIKIDVDVPFEEDKLKYDGFNKEALSKIFDELEFKTIGKRIFGETSTTKKSPAVQAGQMSLFGGAAPATNKVEAEEEVQEVIEIKNINNTLHDYHLIDTPELRKELIEFLAKQDKFCFDTETTSLEASEAELVGLSFSYRNKEAYYVPVSENQDEAKALLEEFRAVFENEKIEKIGQNIKYDILVLMQYGIEVKGKLFDTMLAHYLLEPDKRHGMDTLAETYLHYECVHIEDLIGKKGKNQKSMRDVALEEIKEYASEDADITWQLAETFRPLLSDNQLTELYDSIEVPLVNVLASMENFGVNIDTDALKDISTELGEEVEKREKAIYEAAGEEFNIASPKQLGVILFEKMKLIDKPKKTKSGQYATGEEILQNLAKDHPIVQDILDFRQLQKLKNTYVDALPKLISKKDGRIHTSYNQAVAATGRLSSTNPNLQNIPIRTARGREIRKAFVPQNEDYIIMAADYSQVELRLMASFSQDDHMVEAFQQGKDIHTATAAKVFKIDESEVDGEQRRRAKTANFGIIYGVSAFGLSQQLNIPRKDAKELIDTYFEEFPMIKQYMDKAVNEARDKGYCETIMGRKRYLRDINSRNQVQRGMAERNAINAPIQGSAADIIKVAMIDIHDWMKKEKLQSRMIMQVHDELVFEVHKDELELMKANIKERMEAALKDKLKVPLEVEVGTGAHWLEAH</sequence>
<dbReference type="GO" id="GO:0006261">
    <property type="term" value="P:DNA-templated DNA replication"/>
    <property type="evidence" value="ECO:0007669"/>
    <property type="project" value="UniProtKB-UniRule"/>
</dbReference>
<gene>
    <name evidence="16" type="primary">polA</name>
    <name evidence="20" type="ORF">BC781_1011220</name>
</gene>
<dbReference type="FunFam" id="1.10.150.20:FF:000002">
    <property type="entry name" value="DNA polymerase I"/>
    <property type="match status" value="1"/>
</dbReference>
<evidence type="ECO:0000256" key="11">
    <source>
        <dbReference type="ARBA" id="ARBA00022932"/>
    </source>
</evidence>
<dbReference type="RefSeq" id="WP_109616308.1">
    <property type="nucleotide sequence ID" value="NZ_QGDO01000001.1"/>
</dbReference>
<dbReference type="InterPro" id="IPR036397">
    <property type="entry name" value="RNaseH_sf"/>
</dbReference>
<dbReference type="Pfam" id="PF01367">
    <property type="entry name" value="5_3_exonuc"/>
    <property type="match status" value="1"/>
</dbReference>
<evidence type="ECO:0000259" key="19">
    <source>
        <dbReference type="SMART" id="SM00482"/>
    </source>
</evidence>
<comment type="function">
    <text evidence="16">In addition to polymerase activity, this DNA polymerase exhibits 3'-5' and 5'-3' exonuclease activity.</text>
</comment>
<keyword evidence="13 16" id="KW-0234">DNA repair</keyword>
<feature type="domain" description="DNA-directed DNA polymerase family A palm" evidence="19">
    <location>
        <begin position="693"/>
        <end position="900"/>
    </location>
</feature>
<accession>A0A315ZH54</accession>
<dbReference type="InterPro" id="IPR002562">
    <property type="entry name" value="3'-5'_exonuclease_dom"/>
</dbReference>
<evidence type="ECO:0000256" key="16">
    <source>
        <dbReference type="RuleBase" id="RU004460"/>
    </source>
</evidence>
<dbReference type="Pfam" id="PF00476">
    <property type="entry name" value="DNA_pol_A"/>
    <property type="match status" value="1"/>
</dbReference>
<dbReference type="SUPFAM" id="SSF56672">
    <property type="entry name" value="DNA/RNA polymerases"/>
    <property type="match status" value="1"/>
</dbReference>